<dbReference type="CDD" id="cd15887">
    <property type="entry name" value="SNARE_SNAP29N"/>
    <property type="match status" value="1"/>
</dbReference>
<dbReference type="Proteomes" id="UP001378592">
    <property type="component" value="Unassembled WGS sequence"/>
</dbReference>
<dbReference type="CDD" id="cd15856">
    <property type="entry name" value="SNARE_SNAP29C"/>
    <property type="match status" value="1"/>
</dbReference>
<dbReference type="Gene3D" id="1.20.5.110">
    <property type="match status" value="2"/>
</dbReference>
<keyword evidence="3" id="KW-0653">Protein transport</keyword>
<sequence length="267" mass="30204">MAGNSYLSNPGNPFFSVEDDDVDDETFLRNSRVPQSTFNPAQERDYLEQKHQELLERRRQIEDRTIQSSERSIGLLRDSEQIGVATAEELLRQREQLERTGKRLDDINSTLRFSQKHIQGIKSVFGSLKNYISGRSGDPVPNTKPKDGDTDSGEGSGVNSPLTSIIDRTKTTYGGSPMDNHPGMRTRGLVEEQERYSYSPSVDIQKRLDQNMDEMLGSISRLKGMAVGLGEEIDSQNDLLEDIMFKTDKADLSIDKQNKDMQRILKK</sequence>
<dbReference type="AlphaFoldDB" id="A0AAN9VRW8"/>
<dbReference type="Pfam" id="PF12352">
    <property type="entry name" value="V-SNARE_C"/>
    <property type="match status" value="1"/>
</dbReference>
<dbReference type="PROSITE" id="PS50192">
    <property type="entry name" value="T_SNARE"/>
    <property type="match status" value="1"/>
</dbReference>
<dbReference type="GO" id="GO:0031629">
    <property type="term" value="P:synaptic vesicle fusion to presynaptic active zone membrane"/>
    <property type="evidence" value="ECO:0007669"/>
    <property type="project" value="TreeGrafter"/>
</dbReference>
<dbReference type="SMART" id="SM00397">
    <property type="entry name" value="t_SNARE"/>
    <property type="match status" value="2"/>
</dbReference>
<name>A0AAN9VRW8_9ORTH</name>
<dbReference type="SUPFAM" id="SSF58038">
    <property type="entry name" value="SNARE fusion complex"/>
    <property type="match status" value="2"/>
</dbReference>
<dbReference type="GO" id="GO:0016082">
    <property type="term" value="P:synaptic vesicle priming"/>
    <property type="evidence" value="ECO:0007669"/>
    <property type="project" value="TreeGrafter"/>
</dbReference>
<keyword evidence="4 5" id="KW-0175">Coiled coil</keyword>
<feature type="region of interest" description="Disordered" evidence="6">
    <location>
        <begin position="134"/>
        <end position="162"/>
    </location>
</feature>
<evidence type="ECO:0000256" key="2">
    <source>
        <dbReference type="ARBA" id="ARBA00022448"/>
    </source>
</evidence>
<dbReference type="PANTHER" id="PTHR19305">
    <property type="entry name" value="SYNAPTOSOMAL ASSOCIATED PROTEIN"/>
    <property type="match status" value="1"/>
</dbReference>
<evidence type="ECO:0000256" key="5">
    <source>
        <dbReference type="SAM" id="Coils"/>
    </source>
</evidence>
<dbReference type="GO" id="GO:0019905">
    <property type="term" value="F:syntaxin binding"/>
    <property type="evidence" value="ECO:0007669"/>
    <property type="project" value="TreeGrafter"/>
</dbReference>
<dbReference type="GO" id="GO:0005484">
    <property type="term" value="F:SNAP receptor activity"/>
    <property type="evidence" value="ECO:0007669"/>
    <property type="project" value="TreeGrafter"/>
</dbReference>
<dbReference type="GO" id="GO:0005886">
    <property type="term" value="C:plasma membrane"/>
    <property type="evidence" value="ECO:0007669"/>
    <property type="project" value="TreeGrafter"/>
</dbReference>
<dbReference type="FunFam" id="1.20.5.110:FF:000041">
    <property type="entry name" value="Synaptosomal-associated protein 29"/>
    <property type="match status" value="1"/>
</dbReference>
<comment type="similarity">
    <text evidence="1">Belongs to the SNAP-25 family.</text>
</comment>
<evidence type="ECO:0000256" key="3">
    <source>
        <dbReference type="ARBA" id="ARBA00022927"/>
    </source>
</evidence>
<keyword evidence="9" id="KW-1185">Reference proteome</keyword>
<dbReference type="EMBL" id="JAZDUA010000123">
    <property type="protein sequence ID" value="KAK7867292.1"/>
    <property type="molecule type" value="Genomic_DNA"/>
</dbReference>
<evidence type="ECO:0000256" key="1">
    <source>
        <dbReference type="ARBA" id="ARBA00009480"/>
    </source>
</evidence>
<dbReference type="GO" id="GO:0015031">
    <property type="term" value="P:protein transport"/>
    <property type="evidence" value="ECO:0007669"/>
    <property type="project" value="UniProtKB-KW"/>
</dbReference>
<dbReference type="GO" id="GO:0098793">
    <property type="term" value="C:presynapse"/>
    <property type="evidence" value="ECO:0007669"/>
    <property type="project" value="GOC"/>
</dbReference>
<gene>
    <name evidence="8" type="ORF">R5R35_002119</name>
</gene>
<dbReference type="InterPro" id="IPR000727">
    <property type="entry name" value="T_SNARE_dom"/>
</dbReference>
<accession>A0AAN9VRW8</accession>
<dbReference type="GO" id="GO:0031201">
    <property type="term" value="C:SNARE complex"/>
    <property type="evidence" value="ECO:0007669"/>
    <property type="project" value="TreeGrafter"/>
</dbReference>
<dbReference type="PANTHER" id="PTHR19305:SF9">
    <property type="entry name" value="SYNAPTOSOMAL-ASSOCIATED PROTEIN 29"/>
    <property type="match status" value="1"/>
</dbReference>
<feature type="domain" description="T-SNARE coiled-coil homology" evidence="7">
    <location>
        <begin position="202"/>
        <end position="264"/>
    </location>
</feature>
<feature type="coiled-coil region" evidence="5">
    <location>
        <begin position="44"/>
        <end position="107"/>
    </location>
</feature>
<evidence type="ECO:0000256" key="4">
    <source>
        <dbReference type="ARBA" id="ARBA00023054"/>
    </source>
</evidence>
<evidence type="ECO:0000259" key="7">
    <source>
        <dbReference type="PROSITE" id="PS50192"/>
    </source>
</evidence>
<reference evidence="8 9" key="1">
    <citation type="submission" date="2024-03" db="EMBL/GenBank/DDBJ databases">
        <title>The genome assembly and annotation of the cricket Gryllus longicercus Weissman &amp; Gray.</title>
        <authorList>
            <person name="Szrajer S."/>
            <person name="Gray D."/>
            <person name="Ylla G."/>
        </authorList>
    </citation>
    <scope>NUCLEOTIDE SEQUENCE [LARGE SCALE GENOMIC DNA]</scope>
    <source>
        <strain evidence="8">DAG 2021-001</strain>
        <tissue evidence="8">Whole body minus gut</tissue>
    </source>
</reference>
<keyword evidence="2" id="KW-0813">Transport</keyword>
<protein>
    <recommendedName>
        <fullName evidence="7">t-SNARE coiled-coil homology domain-containing protein</fullName>
    </recommendedName>
</protein>
<evidence type="ECO:0000313" key="8">
    <source>
        <dbReference type="EMBL" id="KAK7867292.1"/>
    </source>
</evidence>
<comment type="caution">
    <text evidence="8">The sequence shown here is derived from an EMBL/GenBank/DDBJ whole genome shotgun (WGS) entry which is preliminary data.</text>
</comment>
<organism evidence="8 9">
    <name type="scientific">Gryllus longicercus</name>
    <dbReference type="NCBI Taxonomy" id="2509291"/>
    <lineage>
        <taxon>Eukaryota</taxon>
        <taxon>Metazoa</taxon>
        <taxon>Ecdysozoa</taxon>
        <taxon>Arthropoda</taxon>
        <taxon>Hexapoda</taxon>
        <taxon>Insecta</taxon>
        <taxon>Pterygota</taxon>
        <taxon>Neoptera</taxon>
        <taxon>Polyneoptera</taxon>
        <taxon>Orthoptera</taxon>
        <taxon>Ensifera</taxon>
        <taxon>Gryllidea</taxon>
        <taxon>Grylloidea</taxon>
        <taxon>Gryllidae</taxon>
        <taxon>Gryllinae</taxon>
        <taxon>Gryllus</taxon>
    </lineage>
</organism>
<evidence type="ECO:0000313" key="9">
    <source>
        <dbReference type="Proteomes" id="UP001378592"/>
    </source>
</evidence>
<evidence type="ECO:0000256" key="6">
    <source>
        <dbReference type="SAM" id="MobiDB-lite"/>
    </source>
</evidence>
<proteinExistence type="inferred from homology"/>